<dbReference type="Proteomes" id="UP000249260">
    <property type="component" value="Unassembled WGS sequence"/>
</dbReference>
<evidence type="ECO:0000259" key="2">
    <source>
        <dbReference type="Pfam" id="PF08327"/>
    </source>
</evidence>
<comment type="caution">
    <text evidence="3">The sequence shown here is derived from an EMBL/GenBank/DDBJ whole genome shotgun (WGS) entry which is preliminary data.</text>
</comment>
<dbReference type="OrthoDB" id="2734459at2"/>
<accession>A0A328TWI6</accession>
<dbReference type="InterPro" id="IPR013538">
    <property type="entry name" value="ASHA1/2-like_C"/>
</dbReference>
<sequence>MCHAGRSMIILVPRIRRLSNLSQAMVVVRSLGMEAPLERVWRAVTEAEQLSQWYAPGSPWDIPELRKGACAWFHHSPNEHHPGTEAVTMRATISAVDAPRRFAMRWEFDDGPEGMMTTFLLEEVAGFTYVTMTETGCETEEQTRQTEAGYTMSLANLKALLEGGSLPHT</sequence>
<evidence type="ECO:0000256" key="1">
    <source>
        <dbReference type="ARBA" id="ARBA00006817"/>
    </source>
</evidence>
<evidence type="ECO:0000313" key="3">
    <source>
        <dbReference type="EMBL" id="RAP73421.1"/>
    </source>
</evidence>
<dbReference type="Pfam" id="PF08327">
    <property type="entry name" value="AHSA1"/>
    <property type="match status" value="1"/>
</dbReference>
<comment type="similarity">
    <text evidence="1">Belongs to the AHA1 family.</text>
</comment>
<organism evidence="3 4">
    <name type="scientific">Paenibacillus montanisoli</name>
    <dbReference type="NCBI Taxonomy" id="2081970"/>
    <lineage>
        <taxon>Bacteria</taxon>
        <taxon>Bacillati</taxon>
        <taxon>Bacillota</taxon>
        <taxon>Bacilli</taxon>
        <taxon>Bacillales</taxon>
        <taxon>Paenibacillaceae</taxon>
        <taxon>Paenibacillus</taxon>
    </lineage>
</organism>
<dbReference type="EMBL" id="QLUW01000007">
    <property type="protein sequence ID" value="RAP73421.1"/>
    <property type="molecule type" value="Genomic_DNA"/>
</dbReference>
<name>A0A328TWI6_9BACL</name>
<gene>
    <name evidence="3" type="ORF">DL346_27345</name>
</gene>
<proteinExistence type="inferred from homology"/>
<protein>
    <recommendedName>
        <fullName evidence="2">Activator of Hsp90 ATPase homologue 1/2-like C-terminal domain-containing protein</fullName>
    </recommendedName>
</protein>
<dbReference type="SUPFAM" id="SSF55961">
    <property type="entry name" value="Bet v1-like"/>
    <property type="match status" value="1"/>
</dbReference>
<feature type="domain" description="Activator of Hsp90 ATPase homologue 1/2-like C-terminal" evidence="2">
    <location>
        <begin position="35"/>
        <end position="162"/>
    </location>
</feature>
<dbReference type="InterPro" id="IPR023393">
    <property type="entry name" value="START-like_dom_sf"/>
</dbReference>
<dbReference type="AlphaFoldDB" id="A0A328TWI6"/>
<evidence type="ECO:0000313" key="4">
    <source>
        <dbReference type="Proteomes" id="UP000249260"/>
    </source>
</evidence>
<dbReference type="Gene3D" id="3.30.530.20">
    <property type="match status" value="1"/>
</dbReference>
<keyword evidence="4" id="KW-1185">Reference proteome</keyword>
<reference evidence="3 4" key="1">
    <citation type="submission" date="2018-06" db="EMBL/GenBank/DDBJ databases">
        <title>Paenibacillus montanisoli sp. nov., isolated from mountain area soil.</title>
        <authorList>
            <person name="Wu M."/>
        </authorList>
    </citation>
    <scope>NUCLEOTIDE SEQUENCE [LARGE SCALE GENOMIC DNA]</scope>
    <source>
        <strain evidence="3 4">RA17</strain>
    </source>
</reference>